<dbReference type="Proteomes" id="UP000191004">
    <property type="component" value="Unassembled WGS sequence"/>
</dbReference>
<dbReference type="AlphaFoldDB" id="A0A1T3CRF6"/>
<gene>
    <name evidence="2" type="ORF">A0O28_0099680</name>
</gene>
<reference evidence="2 3" key="1">
    <citation type="submission" date="2016-04" db="EMBL/GenBank/DDBJ databases">
        <title>Multiple horizontal gene transfer events from other fungi enriched the ability of the initially mycotrophic fungus Trichoderma (Ascomycota) to feed on dead plant biomass.</title>
        <authorList>
            <person name="Atanasova L."/>
            <person name="Chenthamara K."/>
            <person name="Zhang J."/>
            <person name="Grujic M."/>
            <person name="Henrissat B."/>
            <person name="Kuo A."/>
            <person name="Aertz A."/>
            <person name="Salamov A."/>
            <person name="Lipzen A."/>
            <person name="Labutti K."/>
            <person name="Barry K."/>
            <person name="Miao Y."/>
            <person name="Rahimi M.J."/>
            <person name="Shen Q."/>
            <person name="Grigoriev I.V."/>
            <person name="Kubicek C.P."/>
            <person name="Druzhinina I.S."/>
        </authorList>
    </citation>
    <scope>NUCLEOTIDE SEQUENCE [LARGE SCALE GENOMIC DNA]</scope>
    <source>
        <strain evidence="2 3">NJAU 4742</strain>
    </source>
</reference>
<feature type="region of interest" description="Disordered" evidence="1">
    <location>
        <begin position="26"/>
        <end position="67"/>
    </location>
</feature>
<name>A0A1T3CRF6_9HYPO</name>
<dbReference type="EMBL" id="LVVK01000008">
    <property type="protein sequence ID" value="OPB43680.1"/>
    <property type="molecule type" value="Genomic_DNA"/>
</dbReference>
<protein>
    <submittedName>
        <fullName evidence="2">Uncharacterized protein</fullName>
    </submittedName>
</protein>
<accession>A0A1T3CRF6</accession>
<evidence type="ECO:0000313" key="2">
    <source>
        <dbReference type="EMBL" id="OPB43680.1"/>
    </source>
</evidence>
<keyword evidence="3" id="KW-1185">Reference proteome</keyword>
<organism evidence="2 3">
    <name type="scientific">Trichoderma guizhouense</name>
    <dbReference type="NCBI Taxonomy" id="1491466"/>
    <lineage>
        <taxon>Eukaryota</taxon>
        <taxon>Fungi</taxon>
        <taxon>Dikarya</taxon>
        <taxon>Ascomycota</taxon>
        <taxon>Pezizomycotina</taxon>
        <taxon>Sordariomycetes</taxon>
        <taxon>Hypocreomycetidae</taxon>
        <taxon>Hypocreales</taxon>
        <taxon>Hypocreaceae</taxon>
        <taxon>Trichoderma</taxon>
    </lineage>
</organism>
<evidence type="ECO:0000313" key="3">
    <source>
        <dbReference type="Proteomes" id="UP000191004"/>
    </source>
</evidence>
<sequence>MSGRDDDDVLGLGLGLWVRLWVRLEGGGTSDGKKARISSRPAPIDISDDSSGSGISSPRKASRSSTS</sequence>
<comment type="caution">
    <text evidence="2">The sequence shown here is derived from an EMBL/GenBank/DDBJ whole genome shotgun (WGS) entry which is preliminary data.</text>
</comment>
<feature type="compositionally biased region" description="Low complexity" evidence="1">
    <location>
        <begin position="38"/>
        <end position="67"/>
    </location>
</feature>
<evidence type="ECO:0000256" key="1">
    <source>
        <dbReference type="SAM" id="MobiDB-lite"/>
    </source>
</evidence>
<proteinExistence type="predicted"/>